<dbReference type="Gene3D" id="3.40.50.2300">
    <property type="match status" value="1"/>
</dbReference>
<accession>A0ABV1D0U6</accession>
<dbReference type="SMART" id="SM00448">
    <property type="entry name" value="REC"/>
    <property type="match status" value="1"/>
</dbReference>
<keyword evidence="2" id="KW-0805">Transcription regulation</keyword>
<evidence type="ECO:0000256" key="5">
    <source>
        <dbReference type="ARBA" id="ARBA00024867"/>
    </source>
</evidence>
<dbReference type="SUPFAM" id="SSF46689">
    <property type="entry name" value="Homeodomain-like"/>
    <property type="match status" value="2"/>
</dbReference>
<dbReference type="InterPro" id="IPR011006">
    <property type="entry name" value="CheY-like_superfamily"/>
</dbReference>
<dbReference type="InterPro" id="IPR018060">
    <property type="entry name" value="HTH_AraC"/>
</dbReference>
<keyword evidence="3" id="KW-0238">DNA-binding</keyword>
<sequence>MEHINTLKVMIVDDEFPIRKWFSRAMKNLPDMKVDFSGAASNGEEALRLFREKKPDVVFTDIKMPIMDGLSLLRQIKKERPETDVIIITSYDEFAYAKEAIAQDAYDYILKTEANPRMLSDLLQKIQADRKNTIHKDQLALRFEQEIYLNGLLKEENPDCTGEQMASHGIYLSEHGMFAAAFCTNSFVPEKMMEIFVNSGIENVLYYPYRKNVLIAIGNTACIDQLAYQNQVIYQFADKISMCFDSAVGVSGPYYKYGHLVTMIMKSIMALEQSFYRRNAKRIYFAQDICGFEGVREQLDLWEQRIAGEVKNGNIESVPGIFEEIFGYLEEQAPGDVNAVKRFIFRILANIYQVYTSDRFGFAEKMGEIYRGIEQCTDFDRMKECVYAALGEAEDSRSGNQAHYTSYVAKAVRYIEKNYRQIGSVSEVAGEVGLNQDYLFHLFKNETGVTFSEFLNSTRMNRAIWLLNNTQLKSYEIAEQVGYSNQAYFSRLFKQKFQMTPYEFRNMKRKQE</sequence>
<reference evidence="9 10" key="1">
    <citation type="submission" date="2024-03" db="EMBL/GenBank/DDBJ databases">
        <title>Human intestinal bacterial collection.</title>
        <authorList>
            <person name="Pauvert C."/>
            <person name="Hitch T.C.A."/>
            <person name="Clavel T."/>
        </authorList>
    </citation>
    <scope>NUCLEOTIDE SEQUENCE [LARGE SCALE GENOMIC DNA]</scope>
    <source>
        <strain evidence="9 10">CLA-SR-H021</strain>
    </source>
</reference>
<evidence type="ECO:0000256" key="3">
    <source>
        <dbReference type="ARBA" id="ARBA00023125"/>
    </source>
</evidence>
<dbReference type="Proteomes" id="UP001454086">
    <property type="component" value="Unassembled WGS sequence"/>
</dbReference>
<gene>
    <name evidence="9" type="ORF">WMQ36_01470</name>
</gene>
<dbReference type="PROSITE" id="PS01124">
    <property type="entry name" value="HTH_ARAC_FAMILY_2"/>
    <property type="match status" value="1"/>
</dbReference>
<dbReference type="SMART" id="SM00342">
    <property type="entry name" value="HTH_ARAC"/>
    <property type="match status" value="1"/>
</dbReference>
<evidence type="ECO:0000256" key="6">
    <source>
        <dbReference type="PROSITE-ProRule" id="PRU00169"/>
    </source>
</evidence>
<evidence type="ECO:0000256" key="1">
    <source>
        <dbReference type="ARBA" id="ARBA00018672"/>
    </source>
</evidence>
<feature type="domain" description="HTH araC/xylS-type" evidence="7">
    <location>
        <begin position="409"/>
        <end position="507"/>
    </location>
</feature>
<comment type="function">
    <text evidence="5">May play the central regulatory role in sporulation. It may be an element of the effector pathway responsible for the activation of sporulation genes in response to nutritional stress. Spo0A may act in concert with spo0H (a sigma factor) to control the expression of some genes that are critical to the sporulation process.</text>
</comment>
<comment type="caution">
    <text evidence="9">The sequence shown here is derived from an EMBL/GenBank/DDBJ whole genome shotgun (WGS) entry which is preliminary data.</text>
</comment>
<dbReference type="PROSITE" id="PS50110">
    <property type="entry name" value="RESPONSE_REGULATORY"/>
    <property type="match status" value="1"/>
</dbReference>
<dbReference type="PANTHER" id="PTHR43280">
    <property type="entry name" value="ARAC-FAMILY TRANSCRIPTIONAL REGULATOR"/>
    <property type="match status" value="1"/>
</dbReference>
<name>A0ABV1D0U6_9FIRM</name>
<feature type="domain" description="Response regulatory" evidence="8">
    <location>
        <begin position="8"/>
        <end position="126"/>
    </location>
</feature>
<evidence type="ECO:0000259" key="8">
    <source>
        <dbReference type="PROSITE" id="PS50110"/>
    </source>
</evidence>
<dbReference type="CDD" id="cd17536">
    <property type="entry name" value="REC_YesN-like"/>
    <property type="match status" value="1"/>
</dbReference>
<keyword evidence="10" id="KW-1185">Reference proteome</keyword>
<proteinExistence type="predicted"/>
<dbReference type="PANTHER" id="PTHR43280:SF28">
    <property type="entry name" value="HTH-TYPE TRANSCRIPTIONAL ACTIVATOR RHAS"/>
    <property type="match status" value="1"/>
</dbReference>
<keyword evidence="6" id="KW-0597">Phosphoprotein</keyword>
<evidence type="ECO:0000313" key="9">
    <source>
        <dbReference type="EMBL" id="MEQ2423630.1"/>
    </source>
</evidence>
<dbReference type="RefSeq" id="WP_025484713.1">
    <property type="nucleotide sequence ID" value="NZ_JBBMFM010000003.1"/>
</dbReference>
<protein>
    <recommendedName>
        <fullName evidence="1">Stage 0 sporulation protein A homolog</fullName>
    </recommendedName>
</protein>
<organism evidence="9 10">
    <name type="scientific">Enterocloster hominis</name>
    <name type="common">ex Hitch et al. 2024</name>
    <dbReference type="NCBI Taxonomy" id="1917870"/>
    <lineage>
        <taxon>Bacteria</taxon>
        <taxon>Bacillati</taxon>
        <taxon>Bacillota</taxon>
        <taxon>Clostridia</taxon>
        <taxon>Lachnospirales</taxon>
        <taxon>Lachnospiraceae</taxon>
        <taxon>Enterocloster</taxon>
    </lineage>
</organism>
<dbReference type="EMBL" id="JBBMFM010000003">
    <property type="protein sequence ID" value="MEQ2423630.1"/>
    <property type="molecule type" value="Genomic_DNA"/>
</dbReference>
<dbReference type="SUPFAM" id="SSF52172">
    <property type="entry name" value="CheY-like"/>
    <property type="match status" value="1"/>
</dbReference>
<feature type="modified residue" description="4-aspartylphosphate" evidence="6">
    <location>
        <position position="61"/>
    </location>
</feature>
<evidence type="ECO:0000256" key="2">
    <source>
        <dbReference type="ARBA" id="ARBA00023015"/>
    </source>
</evidence>
<dbReference type="InterPro" id="IPR020449">
    <property type="entry name" value="Tscrpt_reg_AraC-type_HTH"/>
</dbReference>
<evidence type="ECO:0000313" key="10">
    <source>
        <dbReference type="Proteomes" id="UP001454086"/>
    </source>
</evidence>
<evidence type="ECO:0000256" key="4">
    <source>
        <dbReference type="ARBA" id="ARBA00023163"/>
    </source>
</evidence>
<dbReference type="PRINTS" id="PR00032">
    <property type="entry name" value="HTHARAC"/>
</dbReference>
<evidence type="ECO:0000259" key="7">
    <source>
        <dbReference type="PROSITE" id="PS01124"/>
    </source>
</evidence>
<dbReference type="InterPro" id="IPR001789">
    <property type="entry name" value="Sig_transdc_resp-reg_receiver"/>
</dbReference>
<dbReference type="InterPro" id="IPR009057">
    <property type="entry name" value="Homeodomain-like_sf"/>
</dbReference>
<dbReference type="Gene3D" id="1.10.10.60">
    <property type="entry name" value="Homeodomain-like"/>
    <property type="match status" value="2"/>
</dbReference>
<keyword evidence="4" id="KW-0804">Transcription</keyword>
<dbReference type="Pfam" id="PF00072">
    <property type="entry name" value="Response_reg"/>
    <property type="match status" value="1"/>
</dbReference>
<dbReference type="Pfam" id="PF12833">
    <property type="entry name" value="HTH_18"/>
    <property type="match status" value="1"/>
</dbReference>